<evidence type="ECO:0000313" key="1">
    <source>
        <dbReference type="EMBL" id="NHZ81307.1"/>
    </source>
</evidence>
<keyword evidence="2" id="KW-1185">Reference proteome</keyword>
<dbReference type="EMBL" id="WHJG01000020">
    <property type="protein sequence ID" value="NHZ81307.1"/>
    <property type="molecule type" value="Genomic_DNA"/>
</dbReference>
<sequence>MTAAKEGHGASQFFLAFYYENGQFGFQKNKEEALKWYEAAAKNGSYQAANKVRELKNR</sequence>
<dbReference type="Gene3D" id="1.25.40.10">
    <property type="entry name" value="Tetratricopeptide repeat domain"/>
    <property type="match status" value="1"/>
</dbReference>
<protein>
    <recommendedName>
        <fullName evidence="3">Sel1 repeat family protein</fullName>
    </recommendedName>
</protein>
<dbReference type="SMART" id="SM00671">
    <property type="entry name" value="SEL1"/>
    <property type="match status" value="1"/>
</dbReference>
<name>A0ABX0NFH3_9BURK</name>
<dbReference type="Proteomes" id="UP000621455">
    <property type="component" value="Unassembled WGS sequence"/>
</dbReference>
<dbReference type="InterPro" id="IPR011990">
    <property type="entry name" value="TPR-like_helical_dom_sf"/>
</dbReference>
<evidence type="ECO:0008006" key="3">
    <source>
        <dbReference type="Google" id="ProtNLM"/>
    </source>
</evidence>
<organism evidence="1 2">
    <name type="scientific">Massilia frigida</name>
    <dbReference type="NCBI Taxonomy" id="2609281"/>
    <lineage>
        <taxon>Bacteria</taxon>
        <taxon>Pseudomonadati</taxon>
        <taxon>Pseudomonadota</taxon>
        <taxon>Betaproteobacteria</taxon>
        <taxon>Burkholderiales</taxon>
        <taxon>Oxalobacteraceae</taxon>
        <taxon>Telluria group</taxon>
        <taxon>Massilia</taxon>
    </lineage>
</organism>
<proteinExistence type="predicted"/>
<reference evidence="1 2" key="1">
    <citation type="submission" date="2019-10" db="EMBL/GenBank/DDBJ databases">
        <title>Taxonomy of Antarctic Massilia spp.: description of Massilia rubra sp. nov., Massilia aquatica sp. nov., Massilia mucilaginosa sp. nov., Massilia frigida sp. nov. isolated from streams, lakes and regoliths.</title>
        <authorList>
            <person name="Holochova P."/>
            <person name="Sedlacek I."/>
            <person name="Kralova S."/>
            <person name="Maslanova I."/>
            <person name="Busse H.-J."/>
            <person name="Stankova E."/>
            <person name="Vrbovska V."/>
            <person name="Kovarovic V."/>
            <person name="Bartak M."/>
            <person name="Svec P."/>
            <person name="Pantucek R."/>
        </authorList>
    </citation>
    <scope>NUCLEOTIDE SEQUENCE [LARGE SCALE GENOMIC DNA]</scope>
    <source>
        <strain evidence="1 2">CCM 8695</strain>
    </source>
</reference>
<accession>A0ABX0NFH3</accession>
<dbReference type="RefSeq" id="WP_167088638.1">
    <property type="nucleotide sequence ID" value="NZ_WHJG01000020.1"/>
</dbReference>
<dbReference type="Pfam" id="PF08238">
    <property type="entry name" value="Sel1"/>
    <property type="match status" value="1"/>
</dbReference>
<comment type="caution">
    <text evidence="1">The sequence shown here is derived from an EMBL/GenBank/DDBJ whole genome shotgun (WGS) entry which is preliminary data.</text>
</comment>
<dbReference type="SUPFAM" id="SSF81901">
    <property type="entry name" value="HCP-like"/>
    <property type="match status" value="1"/>
</dbReference>
<evidence type="ECO:0000313" key="2">
    <source>
        <dbReference type="Proteomes" id="UP000621455"/>
    </source>
</evidence>
<gene>
    <name evidence="1" type="ORF">F2P44_18790</name>
</gene>
<dbReference type="InterPro" id="IPR006597">
    <property type="entry name" value="Sel1-like"/>
</dbReference>